<dbReference type="Proteomes" id="UP000051952">
    <property type="component" value="Unassembled WGS sequence"/>
</dbReference>
<evidence type="ECO:0000256" key="2">
    <source>
        <dbReference type="SAM" id="MobiDB-lite"/>
    </source>
</evidence>
<reference evidence="5" key="1">
    <citation type="submission" date="2015-09" db="EMBL/GenBank/DDBJ databases">
        <authorList>
            <consortium name="Pathogen Informatics"/>
        </authorList>
    </citation>
    <scope>NUCLEOTIDE SEQUENCE [LARGE SCALE GENOMIC DNA]</scope>
    <source>
        <strain evidence="5">Lake Konstanz</strain>
    </source>
</reference>
<evidence type="ECO:0000256" key="3">
    <source>
        <dbReference type="SAM" id="Phobius"/>
    </source>
</evidence>
<feature type="transmembrane region" description="Helical" evidence="3">
    <location>
        <begin position="86"/>
        <end position="105"/>
    </location>
</feature>
<name>A0A0S4JG11_BODSA</name>
<sequence>MTDYKKWDQMNFKELGGESTSSASEASDAEKEAPNTRPRSEVDDYVNRVKAADAAKKRLAELEKEQEVLRKQMERSAADHRRQEKYIRIGMVVVIVLGFFLQQYLLGMAES</sequence>
<organism evidence="4 5">
    <name type="scientific">Bodo saltans</name>
    <name type="common">Flagellated protozoan</name>
    <dbReference type="NCBI Taxonomy" id="75058"/>
    <lineage>
        <taxon>Eukaryota</taxon>
        <taxon>Discoba</taxon>
        <taxon>Euglenozoa</taxon>
        <taxon>Kinetoplastea</taxon>
        <taxon>Metakinetoplastina</taxon>
        <taxon>Eubodonida</taxon>
        <taxon>Bodonidae</taxon>
        <taxon>Bodo</taxon>
    </lineage>
</organism>
<feature type="compositionally biased region" description="Basic and acidic residues" evidence="2">
    <location>
        <begin position="28"/>
        <end position="42"/>
    </location>
</feature>
<protein>
    <submittedName>
        <fullName evidence="4">Transmembrane protein, putative</fullName>
    </submittedName>
</protein>
<keyword evidence="1" id="KW-0175">Coiled coil</keyword>
<keyword evidence="3" id="KW-0472">Membrane</keyword>
<feature type="region of interest" description="Disordered" evidence="2">
    <location>
        <begin position="15"/>
        <end position="42"/>
    </location>
</feature>
<dbReference type="AlphaFoldDB" id="A0A0S4JG11"/>
<accession>A0A0S4JG11</accession>
<dbReference type="VEuPathDB" id="TriTrypDB:BSAL_13870"/>
<evidence type="ECO:0000313" key="5">
    <source>
        <dbReference type="Proteomes" id="UP000051952"/>
    </source>
</evidence>
<evidence type="ECO:0000256" key="1">
    <source>
        <dbReference type="SAM" id="Coils"/>
    </source>
</evidence>
<proteinExistence type="predicted"/>
<dbReference type="EMBL" id="CYKH01001618">
    <property type="protein sequence ID" value="CUG88135.1"/>
    <property type="molecule type" value="Genomic_DNA"/>
</dbReference>
<keyword evidence="5" id="KW-1185">Reference proteome</keyword>
<evidence type="ECO:0000313" key="4">
    <source>
        <dbReference type="EMBL" id="CUG88135.1"/>
    </source>
</evidence>
<keyword evidence="3 4" id="KW-0812">Transmembrane</keyword>
<keyword evidence="3" id="KW-1133">Transmembrane helix</keyword>
<gene>
    <name evidence="4" type="ORF">BSAL_13870</name>
</gene>
<feature type="coiled-coil region" evidence="1">
    <location>
        <begin position="45"/>
        <end position="79"/>
    </location>
</feature>